<protein>
    <submittedName>
        <fullName evidence="1">ADP-ribosylglycohydrolase family protein</fullName>
        <ecNumber evidence="1">3.2.2.-</ecNumber>
    </submittedName>
</protein>
<dbReference type="SUPFAM" id="SSF101478">
    <property type="entry name" value="ADP-ribosylglycohydrolase"/>
    <property type="match status" value="1"/>
</dbReference>
<dbReference type="InterPro" id="IPR005502">
    <property type="entry name" value="Ribosyl_crysJ1"/>
</dbReference>
<dbReference type="RefSeq" id="WP_344914426.1">
    <property type="nucleotide sequence ID" value="NZ_BAAAYO010000013.1"/>
</dbReference>
<comment type="caution">
    <text evidence="1">The sequence shown here is derived from an EMBL/GenBank/DDBJ whole genome shotgun (WGS) entry which is preliminary data.</text>
</comment>
<dbReference type="EMBL" id="JBHMAG010000014">
    <property type="protein sequence ID" value="MFB9754065.1"/>
    <property type="molecule type" value="Genomic_DNA"/>
</dbReference>
<evidence type="ECO:0000313" key="1">
    <source>
        <dbReference type="EMBL" id="MFB9754065.1"/>
    </source>
</evidence>
<name>A0ABV5W0H2_9BACL</name>
<dbReference type="Gene3D" id="1.10.4080.10">
    <property type="entry name" value="ADP-ribosylation/Crystallin J1"/>
    <property type="match status" value="1"/>
</dbReference>
<keyword evidence="2" id="KW-1185">Reference proteome</keyword>
<dbReference type="InterPro" id="IPR036705">
    <property type="entry name" value="Ribosyl_crysJ1_sf"/>
</dbReference>
<reference evidence="1 2" key="1">
    <citation type="submission" date="2024-09" db="EMBL/GenBank/DDBJ databases">
        <authorList>
            <person name="Sun Q."/>
            <person name="Mori K."/>
        </authorList>
    </citation>
    <scope>NUCLEOTIDE SEQUENCE [LARGE SCALE GENOMIC DNA]</scope>
    <source>
        <strain evidence="1 2">JCM 12520</strain>
    </source>
</reference>
<dbReference type="Proteomes" id="UP001589619">
    <property type="component" value="Unassembled WGS sequence"/>
</dbReference>
<sequence length="519" mass="57146">MLLDLNTYRDKVMGCWMGKNIGGTLGAPFEGKRRIFDVVGYTEEVNQNPPPNDDLDLQLVWLNAVEKYGPTVDARILGEYWMSFIIPDWAEYGAAKANMRMGLVPPLSGHVGNPLKDSCGSFIRSEIWACLAPGQPEMAARYAYEDAIVDHSGEGVYGEVFWAALQSAAFAESDKWKLIQIGLSYIPDNCGVARGVKLAIDAYRSGANWQEARKVVMNGVPGTFGLMGQPISDMETDIAIGEPGWDAPSNIGITIIGWLYGEDDFGRSLCTAVNCGEDTDCTGATLGATLGIILGRQALPEEWTAPLGDVINTKCIHNLSVTLSVPSTVTELTERVLRLAPSFLGYPIVDILAPGGYTLQMKEGDELFCRNDDRYSKGVYNYGLPKNPTKLRDVVSRAPYAVLFDFVAFSAILDYREDPFFCPGEARTVRIQLETSDFMNHPQWLELKWYLPEGVKLAANSTSSVFLPTYNMGKTELEFTFLADEFKGDRLEALLDITSRGRHSRGTVPVLLLKGTASF</sequence>
<gene>
    <name evidence="1" type="ORF">ACFFNY_21060</name>
</gene>
<evidence type="ECO:0000313" key="2">
    <source>
        <dbReference type="Proteomes" id="UP001589619"/>
    </source>
</evidence>
<dbReference type="Pfam" id="PF03747">
    <property type="entry name" value="ADP_ribosyl_GH"/>
    <property type="match status" value="1"/>
</dbReference>
<keyword evidence="1" id="KW-0378">Hydrolase</keyword>
<dbReference type="GO" id="GO:0016798">
    <property type="term" value="F:hydrolase activity, acting on glycosyl bonds"/>
    <property type="evidence" value="ECO:0007669"/>
    <property type="project" value="UniProtKB-KW"/>
</dbReference>
<proteinExistence type="predicted"/>
<keyword evidence="1" id="KW-0326">Glycosidase</keyword>
<accession>A0ABV5W0H2</accession>
<organism evidence="1 2">
    <name type="scientific">Paenibacillus hodogayensis</name>
    <dbReference type="NCBI Taxonomy" id="279208"/>
    <lineage>
        <taxon>Bacteria</taxon>
        <taxon>Bacillati</taxon>
        <taxon>Bacillota</taxon>
        <taxon>Bacilli</taxon>
        <taxon>Bacillales</taxon>
        <taxon>Paenibacillaceae</taxon>
        <taxon>Paenibacillus</taxon>
    </lineage>
</organism>
<dbReference type="EC" id="3.2.2.-" evidence="1"/>